<sequence length="245" mass="25379">MSAHQLTDKVVVITGVGSMRGQGAAAARLFAAEGARVVATDLPSSEGEATATQLGVEFRPLDVTRAEEWKALVEDVVGRHGRIDVLVNNAGLWCATPLLEMVPEEYDRVVAVNQTGVYLGIAAVAPVMRDQGSGSIVNTCSVSGMRGAGQPFAYAASKWAVRGMTRVAAHELAPHGVRVNAVSPGVVDTPMIHGGAEVLDRLAALVPMGRVAQPDEVAHVVLFLAGASSSYISGTEISVDAALTA</sequence>
<dbReference type="EC" id="1.1.1.53" evidence="3"/>
<keyword evidence="2 3" id="KW-0560">Oxidoreductase</keyword>
<evidence type="ECO:0000313" key="4">
    <source>
        <dbReference type="Proteomes" id="UP001183648"/>
    </source>
</evidence>
<dbReference type="PANTHER" id="PTHR24321:SF8">
    <property type="entry name" value="ESTRADIOL 17-BETA-DEHYDROGENASE 8-RELATED"/>
    <property type="match status" value="1"/>
</dbReference>
<dbReference type="Gene3D" id="3.40.50.720">
    <property type="entry name" value="NAD(P)-binding Rossmann-like Domain"/>
    <property type="match status" value="1"/>
</dbReference>
<gene>
    <name evidence="3" type="ORF">J2S63_001984</name>
</gene>
<dbReference type="InterPro" id="IPR036291">
    <property type="entry name" value="NAD(P)-bd_dom_sf"/>
</dbReference>
<evidence type="ECO:0000313" key="3">
    <source>
        <dbReference type="EMBL" id="MDR7362431.1"/>
    </source>
</evidence>
<dbReference type="Proteomes" id="UP001183648">
    <property type="component" value="Unassembled WGS sequence"/>
</dbReference>
<dbReference type="Pfam" id="PF13561">
    <property type="entry name" value="adh_short_C2"/>
    <property type="match status" value="1"/>
</dbReference>
<dbReference type="PANTHER" id="PTHR24321">
    <property type="entry name" value="DEHYDROGENASES, SHORT CHAIN"/>
    <property type="match status" value="1"/>
</dbReference>
<dbReference type="GO" id="GO:0047044">
    <property type="term" value="F:androstan-3-alpha,17-beta-diol dehydrogenase (NAD+) activity"/>
    <property type="evidence" value="ECO:0007669"/>
    <property type="project" value="UniProtKB-EC"/>
</dbReference>
<dbReference type="RefSeq" id="WP_310301747.1">
    <property type="nucleotide sequence ID" value="NZ_BAAAPS010000008.1"/>
</dbReference>
<reference evidence="3 4" key="1">
    <citation type="submission" date="2023-07" db="EMBL/GenBank/DDBJ databases">
        <title>Sequencing the genomes of 1000 actinobacteria strains.</title>
        <authorList>
            <person name="Klenk H.-P."/>
        </authorList>
    </citation>
    <scope>NUCLEOTIDE SEQUENCE [LARGE SCALE GENOMIC DNA]</scope>
    <source>
        <strain evidence="3 4">DSM 19426</strain>
    </source>
</reference>
<dbReference type="CDD" id="cd05233">
    <property type="entry name" value="SDR_c"/>
    <property type="match status" value="1"/>
</dbReference>
<dbReference type="InterPro" id="IPR002347">
    <property type="entry name" value="SDR_fam"/>
</dbReference>
<keyword evidence="4" id="KW-1185">Reference proteome</keyword>
<dbReference type="PRINTS" id="PR00080">
    <property type="entry name" value="SDRFAMILY"/>
</dbReference>
<accession>A0ABU2BUX1</accession>
<name>A0ABU2BUX1_9ACTN</name>
<evidence type="ECO:0000256" key="1">
    <source>
        <dbReference type="ARBA" id="ARBA00006484"/>
    </source>
</evidence>
<dbReference type="PRINTS" id="PR00081">
    <property type="entry name" value="GDHRDH"/>
</dbReference>
<comment type="caution">
    <text evidence="3">The sequence shown here is derived from an EMBL/GenBank/DDBJ whole genome shotgun (WGS) entry which is preliminary data.</text>
</comment>
<organism evidence="3 4">
    <name type="scientific">Nocardioides marmoribigeumensis</name>
    <dbReference type="NCBI Taxonomy" id="433649"/>
    <lineage>
        <taxon>Bacteria</taxon>
        <taxon>Bacillati</taxon>
        <taxon>Actinomycetota</taxon>
        <taxon>Actinomycetes</taxon>
        <taxon>Propionibacteriales</taxon>
        <taxon>Nocardioidaceae</taxon>
        <taxon>Nocardioides</taxon>
    </lineage>
</organism>
<evidence type="ECO:0000256" key="2">
    <source>
        <dbReference type="ARBA" id="ARBA00023002"/>
    </source>
</evidence>
<proteinExistence type="inferred from homology"/>
<dbReference type="SUPFAM" id="SSF51735">
    <property type="entry name" value="NAD(P)-binding Rossmann-fold domains"/>
    <property type="match status" value="1"/>
</dbReference>
<dbReference type="EMBL" id="JAVDYG010000001">
    <property type="protein sequence ID" value="MDR7362431.1"/>
    <property type="molecule type" value="Genomic_DNA"/>
</dbReference>
<comment type="similarity">
    <text evidence="1">Belongs to the short-chain dehydrogenases/reductases (SDR) family.</text>
</comment>
<protein>
    <submittedName>
        <fullName evidence="3">3alpha(Or 20beta)-hydroxysteroid dehydrogenase</fullName>
        <ecNumber evidence="3">1.1.1.53</ecNumber>
    </submittedName>
</protein>